<sequence>MQRRRFILASGALLSMPWMGVSPALAKTEKFTPVISAASDGEGKHIGVWRDDHWQVFQTIAHRGHDSLYHRQRRELVFFSRRPGREMYIVDSKHGGLLHTISSENGYHYYGHGCLSADGRYLYTTENHIAGGGAGSIGVYDCQQDYQCVGHLDCDGIGPHELALMPDGKTLAIAIGGIKTLPASGRKTLNPDTMTPALHYLDIASGRVIERHAAPHFQLSLRHLDVSSSGQVIIGAQFQGSLPSRLPLVYSHQRGGALTAMSYGELPLQFKQDYIASISIDTQGIHAVTSCPRDNLVCLWDLRSLRLQGVYPLRDSAGAIYDAAYQQFILSNGNGQLMALKPEQAKLIPLAYAPGTHWDNHLTLLR</sequence>
<dbReference type="SUPFAM" id="SSF50969">
    <property type="entry name" value="YVTN repeat-like/Quinoprotein amine dehydrogenase"/>
    <property type="match status" value="1"/>
</dbReference>
<keyword evidence="1" id="KW-0732">Signal</keyword>
<evidence type="ECO:0000313" key="3">
    <source>
        <dbReference type="Proteomes" id="UP000074119"/>
    </source>
</evidence>
<dbReference type="AlphaFoldDB" id="A0A127M6E0"/>
<dbReference type="Gene3D" id="2.130.10.10">
    <property type="entry name" value="YVTN repeat-like/Quinoprotein amine dehydrogenase"/>
    <property type="match status" value="1"/>
</dbReference>
<dbReference type="EMBL" id="CP014544">
    <property type="protein sequence ID" value="AMO68803.1"/>
    <property type="molecule type" value="Genomic_DNA"/>
</dbReference>
<dbReference type="KEGG" id="zal:AZF00_11050"/>
<dbReference type="Pfam" id="PF07433">
    <property type="entry name" value="DUF1513"/>
    <property type="match status" value="1"/>
</dbReference>
<dbReference type="STRING" id="1470434.AZF00_11050"/>
<reference evidence="2 3" key="1">
    <citation type="submission" date="2015-12" db="EMBL/GenBank/DDBJ databases">
        <authorList>
            <person name="Shamseldin A."/>
            <person name="Moawad H."/>
            <person name="Abd El-Rahim W.M."/>
            <person name="Sadowsky M.J."/>
        </authorList>
    </citation>
    <scope>NUCLEOTIDE SEQUENCE [LARGE SCALE GENOMIC DNA]</scope>
    <source>
        <strain evidence="2 3">SM2</strain>
    </source>
</reference>
<protein>
    <recommendedName>
        <fullName evidence="4">DUF1513 domain-containing protein</fullName>
    </recommendedName>
</protein>
<dbReference type="InterPro" id="IPR011044">
    <property type="entry name" value="Quino_amine_DH_bsu"/>
</dbReference>
<dbReference type="InterPro" id="IPR015943">
    <property type="entry name" value="WD40/YVTN_repeat-like_dom_sf"/>
</dbReference>
<dbReference type="InterPro" id="IPR008311">
    <property type="entry name" value="UCP028101"/>
</dbReference>
<accession>A0A127M6E0</accession>
<organism evidence="2 3">
    <name type="scientific">Zhongshania aliphaticivorans</name>
    <dbReference type="NCBI Taxonomy" id="1470434"/>
    <lineage>
        <taxon>Bacteria</taxon>
        <taxon>Pseudomonadati</taxon>
        <taxon>Pseudomonadota</taxon>
        <taxon>Gammaproteobacteria</taxon>
        <taxon>Cellvibrionales</taxon>
        <taxon>Spongiibacteraceae</taxon>
        <taxon>Zhongshania</taxon>
    </lineage>
</organism>
<feature type="chain" id="PRO_5007275074" description="DUF1513 domain-containing protein" evidence="1">
    <location>
        <begin position="27"/>
        <end position="366"/>
    </location>
</feature>
<feature type="signal peptide" evidence="1">
    <location>
        <begin position="1"/>
        <end position="26"/>
    </location>
</feature>
<dbReference type="Proteomes" id="UP000074119">
    <property type="component" value="Chromosome"/>
</dbReference>
<gene>
    <name evidence="2" type="ORF">AZF00_11050</name>
</gene>
<dbReference type="PIRSF" id="PIRSF028101">
    <property type="entry name" value="UCP028101"/>
    <property type="match status" value="1"/>
</dbReference>
<name>A0A127M6E0_9GAMM</name>
<evidence type="ECO:0000256" key="1">
    <source>
        <dbReference type="SAM" id="SignalP"/>
    </source>
</evidence>
<evidence type="ECO:0008006" key="4">
    <source>
        <dbReference type="Google" id="ProtNLM"/>
    </source>
</evidence>
<evidence type="ECO:0000313" key="2">
    <source>
        <dbReference type="EMBL" id="AMO68803.1"/>
    </source>
</evidence>
<dbReference type="RefSeq" id="WP_008249426.1">
    <property type="nucleotide sequence ID" value="NZ_CP014544.1"/>
</dbReference>
<proteinExistence type="predicted"/>